<dbReference type="PRINTS" id="PR00743">
    <property type="entry name" value="GLHYDRLASE36"/>
</dbReference>
<gene>
    <name evidence="10" type="ORF">SAMN05421867_103142</name>
</gene>
<dbReference type="GO" id="GO:0016052">
    <property type="term" value="P:carbohydrate catabolic process"/>
    <property type="evidence" value="ECO:0007669"/>
    <property type="project" value="InterPro"/>
</dbReference>
<dbReference type="EMBL" id="FOKA01000003">
    <property type="protein sequence ID" value="SFA90638.1"/>
    <property type="molecule type" value="Genomic_DNA"/>
</dbReference>
<dbReference type="AlphaFoldDB" id="A0A1I0WR20"/>
<keyword evidence="4 5" id="KW-0326">Glycosidase</keyword>
<keyword evidence="3 5" id="KW-0378">Hydrolase</keyword>
<organism evidence="10 11">
    <name type="scientific">Cellulomonas marina</name>
    <dbReference type="NCBI Taxonomy" id="988821"/>
    <lineage>
        <taxon>Bacteria</taxon>
        <taxon>Bacillati</taxon>
        <taxon>Actinomycetota</taxon>
        <taxon>Actinomycetes</taxon>
        <taxon>Micrococcales</taxon>
        <taxon>Cellulomonadaceae</taxon>
        <taxon>Cellulomonas</taxon>
    </lineage>
</organism>
<evidence type="ECO:0000256" key="5">
    <source>
        <dbReference type="PIRNR" id="PIRNR005536"/>
    </source>
</evidence>
<dbReference type="InterPro" id="IPR017853">
    <property type="entry name" value="GH"/>
</dbReference>
<dbReference type="RefSeq" id="WP_239078607.1">
    <property type="nucleotide sequence ID" value="NZ_BONM01000002.1"/>
</dbReference>
<evidence type="ECO:0000259" key="9">
    <source>
        <dbReference type="Pfam" id="PF16875"/>
    </source>
</evidence>
<dbReference type="Gene3D" id="3.20.20.70">
    <property type="entry name" value="Aldolase class I"/>
    <property type="match status" value="1"/>
</dbReference>
<dbReference type="InterPro" id="IPR031704">
    <property type="entry name" value="Glyco_hydro_36_N"/>
</dbReference>
<dbReference type="Pfam" id="PF16874">
    <property type="entry name" value="Glyco_hydro_36C"/>
    <property type="match status" value="1"/>
</dbReference>
<dbReference type="InterPro" id="IPR050985">
    <property type="entry name" value="Alpha-glycosidase_related"/>
</dbReference>
<dbReference type="EC" id="3.2.1.22" evidence="2 5"/>
<dbReference type="Pfam" id="PF02065">
    <property type="entry name" value="Melibiase"/>
    <property type="match status" value="1"/>
</dbReference>
<dbReference type="InterPro" id="IPR013785">
    <property type="entry name" value="Aldolase_TIM"/>
</dbReference>
<feature type="region of interest" description="Disordered" evidence="7">
    <location>
        <begin position="1"/>
        <end position="25"/>
    </location>
</feature>
<dbReference type="Pfam" id="PF16875">
    <property type="entry name" value="Glyco_hydro_36N"/>
    <property type="match status" value="1"/>
</dbReference>
<dbReference type="InterPro" id="IPR013780">
    <property type="entry name" value="Glyco_hydro_b"/>
</dbReference>
<dbReference type="Proteomes" id="UP000199012">
    <property type="component" value="Unassembled WGS sequence"/>
</dbReference>
<feature type="domain" description="Glycosyl hydrolase family 36 N-terminal" evidence="9">
    <location>
        <begin position="48"/>
        <end position="286"/>
    </location>
</feature>
<evidence type="ECO:0000256" key="2">
    <source>
        <dbReference type="ARBA" id="ARBA00012755"/>
    </source>
</evidence>
<feature type="active site" description="Nucleophile" evidence="6">
    <location>
        <position position="475"/>
    </location>
</feature>
<reference evidence="10 11" key="1">
    <citation type="submission" date="2016-10" db="EMBL/GenBank/DDBJ databases">
        <authorList>
            <person name="de Groot N.N."/>
        </authorList>
    </citation>
    <scope>NUCLEOTIDE SEQUENCE [LARGE SCALE GENOMIC DNA]</scope>
    <source>
        <strain evidence="10 11">CGMCC 4.6945</strain>
    </source>
</reference>
<dbReference type="PANTHER" id="PTHR43053">
    <property type="entry name" value="GLYCOSIDASE FAMILY 31"/>
    <property type="match status" value="1"/>
</dbReference>
<feature type="active site" description="Proton donor" evidence="6">
    <location>
        <position position="541"/>
    </location>
</feature>
<proteinExistence type="inferred from homology"/>
<dbReference type="GO" id="GO:0004557">
    <property type="term" value="F:alpha-galactosidase activity"/>
    <property type="evidence" value="ECO:0007669"/>
    <property type="project" value="UniProtKB-UniRule"/>
</dbReference>
<dbReference type="PIRSF" id="PIRSF005536">
    <property type="entry name" value="Agal"/>
    <property type="match status" value="1"/>
</dbReference>
<dbReference type="CDD" id="cd14791">
    <property type="entry name" value="GH36"/>
    <property type="match status" value="1"/>
</dbReference>
<evidence type="ECO:0000256" key="7">
    <source>
        <dbReference type="SAM" id="MobiDB-lite"/>
    </source>
</evidence>
<evidence type="ECO:0000256" key="3">
    <source>
        <dbReference type="ARBA" id="ARBA00022801"/>
    </source>
</evidence>
<evidence type="ECO:0000256" key="4">
    <source>
        <dbReference type="ARBA" id="ARBA00023295"/>
    </source>
</evidence>
<dbReference type="InterPro" id="IPR000111">
    <property type="entry name" value="Glyco_hydro_27/36_CS"/>
</dbReference>
<dbReference type="PROSITE" id="PS00512">
    <property type="entry name" value="ALPHA_GALACTOSIDASE"/>
    <property type="match status" value="1"/>
</dbReference>
<dbReference type="InterPro" id="IPR038417">
    <property type="entry name" value="Alpga-gal_N_sf"/>
</dbReference>
<dbReference type="Gene3D" id="2.60.40.1180">
    <property type="entry name" value="Golgi alpha-mannosidase II"/>
    <property type="match status" value="1"/>
</dbReference>
<evidence type="ECO:0000313" key="10">
    <source>
        <dbReference type="EMBL" id="SFA90638.1"/>
    </source>
</evidence>
<dbReference type="SUPFAM" id="SSF51445">
    <property type="entry name" value="(Trans)glycosidases"/>
    <property type="match status" value="1"/>
</dbReference>
<feature type="domain" description="Glycosyl hydrolase family 36 C-terminal" evidence="8">
    <location>
        <begin position="645"/>
        <end position="726"/>
    </location>
</feature>
<evidence type="ECO:0000256" key="1">
    <source>
        <dbReference type="ARBA" id="ARBA00001255"/>
    </source>
</evidence>
<evidence type="ECO:0000313" key="11">
    <source>
        <dbReference type="Proteomes" id="UP000199012"/>
    </source>
</evidence>
<dbReference type="InterPro" id="IPR002252">
    <property type="entry name" value="Glyco_hydro_36"/>
</dbReference>
<evidence type="ECO:0000259" key="8">
    <source>
        <dbReference type="Pfam" id="PF16874"/>
    </source>
</evidence>
<keyword evidence="11" id="KW-1185">Reference proteome</keyword>
<dbReference type="PANTHER" id="PTHR43053:SF3">
    <property type="entry name" value="ALPHA-GALACTOSIDASE C-RELATED"/>
    <property type="match status" value="1"/>
</dbReference>
<sequence>MSILPSPPDTVRAGAAGATPGSPLGPSGVLALRAGGTALLLDCTGDRLPRVLHWGEDLGDLDDAALADLRLAAEPGLASGQADVVVPLSLVAEQSAGWMGTPGLTGHREGRDFSTAFLVTALTHERPAGDPSVAHRVRVDARDETAGLALGLDVELLHPGLVRLRAEVTNVVEGLFDLATLDVNLPVPLTSDEILDLTGRHLRERTPQRHAFTLGTHLRESRRSRGHDASLLLAAGERGFGWRGGEVRAVHVAWHGNTRTYAERTNLGTGLLAGGELLLAGEIRLATGDSYRGPWVYGSAADGLDAMSARFHGYLRSRPHHPRSPRPVLINVWEAVYFDHRLDRLVALADLAASVGVERYVLDDGWFSSRRDDTSGLGDWTVSDEVWPDGLGPLVDHVHGLGMQFGLWFEPEMVNPDSDVARAHPEWMLAAGERLPVPARHQQVLDLTHPGAYAHVRDQLLAVLDAYRIDYVKWDHNRDLVEPGHRPTGRPVAHAQAGAVLRLLAEIRAAHPHLEIESCSGGGGRADLGILELTDRIWTSDDIDPLERQQIEAYTSLLLPPELMGSHIASPISHSTGRGHSLDLRAGTAFFSHLGIEWDLTSASPEELDRLRLWVAAHQRHRDLLHTGTVVHDERPDGSAWLRGVVAPDRSEAVYTVVALTTSPVYPPGQFRLPGLDPDALYDVRPLPPGDVVGGRTSQAGATPPWWTRGVTLPGSVLARVGVQAPGLHPEQMVLLHVTRVTPATEEPS</sequence>
<dbReference type="InterPro" id="IPR031705">
    <property type="entry name" value="Glyco_hydro_36_C"/>
</dbReference>
<accession>A0A1I0WR20</accession>
<evidence type="ECO:0000256" key="6">
    <source>
        <dbReference type="PIRSR" id="PIRSR005536-1"/>
    </source>
</evidence>
<dbReference type="STRING" id="988821.SAMN05421867_103142"/>
<dbReference type="Gene3D" id="2.70.98.60">
    <property type="entry name" value="alpha-galactosidase from lactobacil brevis"/>
    <property type="match status" value="1"/>
</dbReference>
<comment type="similarity">
    <text evidence="5">Belongs to the glycosyl hydrolase.</text>
</comment>
<dbReference type="FunFam" id="3.20.20.70:FF:000118">
    <property type="entry name" value="Alpha-galactosidase"/>
    <property type="match status" value="1"/>
</dbReference>
<name>A0A1I0WR20_9CELL</name>
<protein>
    <recommendedName>
        <fullName evidence="2 5">Alpha-galactosidase</fullName>
        <ecNumber evidence="2 5">3.2.1.22</ecNumber>
    </recommendedName>
</protein>
<comment type="catalytic activity">
    <reaction evidence="1 5">
        <text>Hydrolysis of terminal, non-reducing alpha-D-galactose residues in alpha-D-galactosides, including galactose oligosaccharides, galactomannans and galactolipids.</text>
        <dbReference type="EC" id="3.2.1.22"/>
    </reaction>
</comment>